<evidence type="ECO:0000256" key="12">
    <source>
        <dbReference type="ARBA" id="ARBA00023242"/>
    </source>
</evidence>
<evidence type="ECO:0000256" key="7">
    <source>
        <dbReference type="ARBA" id="ARBA00022553"/>
    </source>
</evidence>
<organism evidence="19 20">
    <name type="scientific">Owenia fusiformis</name>
    <name type="common">Polychaete worm</name>
    <dbReference type="NCBI Taxonomy" id="6347"/>
    <lineage>
        <taxon>Eukaryota</taxon>
        <taxon>Metazoa</taxon>
        <taxon>Spiralia</taxon>
        <taxon>Lophotrochozoa</taxon>
        <taxon>Annelida</taxon>
        <taxon>Polychaeta</taxon>
        <taxon>Sedentaria</taxon>
        <taxon>Canalipalpata</taxon>
        <taxon>Sabellida</taxon>
        <taxon>Oweniida</taxon>
        <taxon>Oweniidae</taxon>
        <taxon>Owenia</taxon>
    </lineage>
</organism>
<evidence type="ECO:0000256" key="11">
    <source>
        <dbReference type="ARBA" id="ARBA00023211"/>
    </source>
</evidence>
<evidence type="ECO:0000256" key="14">
    <source>
        <dbReference type="ARBA" id="ARBA00060003"/>
    </source>
</evidence>
<dbReference type="GO" id="GO:0000184">
    <property type="term" value="P:nuclear-transcribed mRNA catabolic process, nonsense-mediated decay"/>
    <property type="evidence" value="ECO:0007669"/>
    <property type="project" value="InterPro"/>
</dbReference>
<dbReference type="InterPro" id="IPR007722">
    <property type="entry name" value="DCP2_BoxA"/>
</dbReference>
<dbReference type="GO" id="GO:0140933">
    <property type="term" value="F:5'-(N(7)-methylguanosine 5'-triphospho)-[mRNA] hydrolase activity"/>
    <property type="evidence" value="ECO:0007669"/>
    <property type="project" value="UniProtKB-EC"/>
</dbReference>
<dbReference type="GO" id="GO:0000290">
    <property type="term" value="P:deadenylation-dependent decapping of nuclear-transcribed mRNA"/>
    <property type="evidence" value="ECO:0007669"/>
    <property type="project" value="InterPro"/>
</dbReference>
<gene>
    <name evidence="19" type="ORF">OFUS_LOCUS20247</name>
</gene>
<dbReference type="Proteomes" id="UP000749559">
    <property type="component" value="Unassembled WGS sequence"/>
</dbReference>
<feature type="compositionally biased region" description="Basic and acidic residues" evidence="17">
    <location>
        <begin position="324"/>
        <end position="340"/>
    </location>
</feature>
<dbReference type="PROSITE" id="PS51462">
    <property type="entry name" value="NUDIX"/>
    <property type="match status" value="1"/>
</dbReference>
<dbReference type="InterPro" id="IPR020084">
    <property type="entry name" value="NUDIX_hydrolase_CS"/>
</dbReference>
<dbReference type="Pfam" id="PF00293">
    <property type="entry name" value="NUDIX"/>
    <property type="match status" value="1"/>
</dbReference>
<keyword evidence="11" id="KW-0464">Manganese</keyword>
<keyword evidence="7" id="KW-0597">Phosphoprotein</keyword>
<dbReference type="Pfam" id="PF05026">
    <property type="entry name" value="DCP2"/>
    <property type="match status" value="1"/>
</dbReference>
<keyword evidence="8" id="KW-0479">Metal-binding</keyword>
<evidence type="ECO:0000256" key="13">
    <source>
        <dbReference type="ARBA" id="ARBA00047661"/>
    </source>
</evidence>
<feature type="compositionally biased region" description="Polar residues" evidence="17">
    <location>
        <begin position="356"/>
        <end position="374"/>
    </location>
</feature>
<dbReference type="InterPro" id="IPR000086">
    <property type="entry name" value="NUDIX_hydrolase_dom"/>
</dbReference>
<evidence type="ECO:0000256" key="15">
    <source>
        <dbReference type="ARBA" id="ARBA00068566"/>
    </source>
</evidence>
<comment type="cofactor">
    <cofactor evidence="1">
        <name>Mn(2+)</name>
        <dbReference type="ChEBI" id="CHEBI:29035"/>
    </cofactor>
</comment>
<evidence type="ECO:0000256" key="4">
    <source>
        <dbReference type="ARBA" id="ARBA00004201"/>
    </source>
</evidence>
<feature type="domain" description="Nudix hydrolase" evidence="18">
    <location>
        <begin position="104"/>
        <end position="235"/>
    </location>
</feature>
<keyword evidence="20" id="KW-1185">Reference proteome</keyword>
<keyword evidence="10" id="KW-0694">RNA-binding</keyword>
<dbReference type="InterPro" id="IPR015797">
    <property type="entry name" value="NUDIX_hydrolase-like_dom_sf"/>
</dbReference>
<dbReference type="FunFam" id="1.10.10.1050:FF:000001">
    <property type="entry name" value="M7GpppN-mRNA hydrolase isoform 2"/>
    <property type="match status" value="1"/>
</dbReference>
<keyword evidence="9" id="KW-0378">Hydrolase</keyword>
<evidence type="ECO:0000313" key="20">
    <source>
        <dbReference type="Proteomes" id="UP000749559"/>
    </source>
</evidence>
<dbReference type="Gene3D" id="1.10.10.1050">
    <property type="entry name" value="Dcp2, box A domain"/>
    <property type="match status" value="1"/>
</dbReference>
<keyword evidence="12" id="KW-0539">Nucleus</keyword>
<dbReference type="GO" id="GO:0005634">
    <property type="term" value="C:nucleus"/>
    <property type="evidence" value="ECO:0007669"/>
    <property type="project" value="UniProtKB-SubCell"/>
</dbReference>
<evidence type="ECO:0000256" key="1">
    <source>
        <dbReference type="ARBA" id="ARBA00001936"/>
    </source>
</evidence>
<sequence>MQSAGSNAANTGNIPAYVLDDLCSRFIINIPEEERQRQDLVRIFFQIELAHWFYLDFYCTETNLQLKPCGIKEFATKIFKHCPFLQEHADNVEEILANWKEYKMAVPTYGAIMVDPTLQFCLLVQGYWAKASWGFPKGKVNEEEAEHDCAIREVLEETGYDISGLIDKHEHIELKINEQVTRLYIVPGVPMDTAFMPKTRKEIKNLEWFEIEHLPKHKKDEVSKEKLGLNPNSFFMVMPFVKHLRKWRSRKLNQRDTHEHSVSPYQQHKHQQTKHSKLLTSGTKPLSTNERQKQQEQFALQNQQEFQDYVGLGPGMKLTSALANDKKQHNGKTTKDKDPRAQSSSPPPRFKKGRPNAQSTPTKPHTKNASQIQPHKQFLILNRDGTYTEVSNDAKPQPNITDSSEEERNYTKTSRPRRSKKDHEFSSKTWTNFKLDTKRGRNSYHLNESFDSDVIEPMRYLSWTFQYEDEAL</sequence>
<dbReference type="EMBL" id="CAIIXF020000010">
    <property type="protein sequence ID" value="CAH1795753.1"/>
    <property type="molecule type" value="Genomic_DNA"/>
</dbReference>
<evidence type="ECO:0000256" key="9">
    <source>
        <dbReference type="ARBA" id="ARBA00022801"/>
    </source>
</evidence>
<dbReference type="CDD" id="cd03672">
    <property type="entry name" value="NUDIX_Dcp2p_Nudt20"/>
    <property type="match status" value="1"/>
</dbReference>
<evidence type="ECO:0000259" key="18">
    <source>
        <dbReference type="PROSITE" id="PS51462"/>
    </source>
</evidence>
<evidence type="ECO:0000256" key="8">
    <source>
        <dbReference type="ARBA" id="ARBA00022723"/>
    </source>
</evidence>
<comment type="function">
    <text evidence="14">Decapping metalloenzyme that catalyzes the cleavage of the cap structure on mRNAs. Removes the 7-methyl guanine cap structure from mRNA molecules, yielding a 5'-phosphorylated mRNA fragment and 7m-GDP. Necessary for the degradation of mRNAs, both in normal mRNA turnover and in nonsense-mediated mRNA decay. Plays a role in replication-dependent histone mRNA degradation. Has higher activity towards mRNAs that lack a poly(A) tail. Has no activity towards a cap structure lacking an RNA moiety. The presence of a N(6)-methyladenosine methylation at the second transcribed position of mRNAs (N(6),2'-O-dimethyladenosine cap; m6A(m)) provides resistance to DCP2-mediated decapping. Blocks autophagy in nutrient-rich conditions by repressing the expression of ATG-related genes through degradation of their transcripts.</text>
</comment>
<dbReference type="OrthoDB" id="18996at2759"/>
<dbReference type="SUPFAM" id="SSF140586">
    <property type="entry name" value="Dcp2 domain-like"/>
    <property type="match status" value="1"/>
</dbReference>
<dbReference type="GO" id="GO:0030145">
    <property type="term" value="F:manganese ion binding"/>
    <property type="evidence" value="ECO:0007669"/>
    <property type="project" value="InterPro"/>
</dbReference>
<protein>
    <recommendedName>
        <fullName evidence="15">m7GpppN-mRNA hydrolase</fullName>
    </recommendedName>
    <alternativeName>
        <fullName evidence="16">mRNA-decapping enzyme 2</fullName>
    </alternativeName>
</protein>
<evidence type="ECO:0000256" key="3">
    <source>
        <dbReference type="ARBA" id="ARBA00004123"/>
    </source>
</evidence>
<feature type="region of interest" description="Disordered" evidence="17">
    <location>
        <begin position="324"/>
        <end position="374"/>
    </location>
</feature>
<comment type="similarity">
    <text evidence="5">Belongs to the Nudix hydrolase family. DCP2 subfamily.</text>
</comment>
<dbReference type="SMART" id="SM01125">
    <property type="entry name" value="DCP2"/>
    <property type="match status" value="1"/>
</dbReference>
<proteinExistence type="inferred from homology"/>
<comment type="cofactor">
    <cofactor evidence="2">
        <name>Mg(2+)</name>
        <dbReference type="ChEBI" id="CHEBI:18420"/>
    </cofactor>
</comment>
<dbReference type="InterPro" id="IPR044099">
    <property type="entry name" value="Dcp2_NUDIX"/>
</dbReference>
<name>A0A8S4PQY9_OWEFU</name>
<evidence type="ECO:0000256" key="6">
    <source>
        <dbReference type="ARBA" id="ARBA00022490"/>
    </source>
</evidence>
<comment type="catalytic activity">
    <reaction evidence="13">
        <text>a 5'-end (N(7)-methyl 5'-triphosphoguanosine)-ribonucleoside in mRNA + H2O = N(7)-methyl-GDP + a 5'-end phospho-ribonucleoside in mRNA + 2 H(+)</text>
        <dbReference type="Rhea" id="RHEA:67484"/>
        <dbReference type="Rhea" id="RHEA-COMP:15692"/>
        <dbReference type="Rhea" id="RHEA-COMP:17167"/>
        <dbReference type="ChEBI" id="CHEBI:15377"/>
        <dbReference type="ChEBI" id="CHEBI:15378"/>
        <dbReference type="ChEBI" id="CHEBI:63714"/>
        <dbReference type="ChEBI" id="CHEBI:138282"/>
        <dbReference type="ChEBI" id="CHEBI:156461"/>
        <dbReference type="EC" id="3.6.1.62"/>
    </reaction>
    <physiologicalReaction direction="left-to-right" evidence="13">
        <dbReference type="Rhea" id="RHEA:67485"/>
    </physiologicalReaction>
</comment>
<evidence type="ECO:0000256" key="16">
    <source>
        <dbReference type="ARBA" id="ARBA00078183"/>
    </source>
</evidence>
<dbReference type="Gene3D" id="3.90.79.10">
    <property type="entry name" value="Nucleoside Triphosphate Pyrophosphohydrolase"/>
    <property type="match status" value="1"/>
</dbReference>
<feature type="compositionally biased region" description="Polar residues" evidence="17">
    <location>
        <begin position="278"/>
        <end position="289"/>
    </location>
</feature>
<dbReference type="GO" id="GO:0003723">
    <property type="term" value="F:RNA binding"/>
    <property type="evidence" value="ECO:0007669"/>
    <property type="project" value="UniProtKB-KW"/>
</dbReference>
<comment type="caution">
    <text evidence="19">The sequence shown here is derived from an EMBL/GenBank/DDBJ whole genome shotgun (WGS) entry which is preliminary data.</text>
</comment>
<dbReference type="AlphaFoldDB" id="A0A8S4PQY9"/>
<dbReference type="PANTHER" id="PTHR23114">
    <property type="entry name" value="M7GPPPN-MRNA HYDROLASE"/>
    <property type="match status" value="1"/>
</dbReference>
<evidence type="ECO:0000256" key="17">
    <source>
        <dbReference type="SAM" id="MobiDB-lite"/>
    </source>
</evidence>
<feature type="compositionally biased region" description="Basic residues" evidence="17">
    <location>
        <begin position="267"/>
        <end position="277"/>
    </location>
</feature>
<dbReference type="InterPro" id="IPR036189">
    <property type="entry name" value="DCP2_BoxA_sf"/>
</dbReference>
<feature type="region of interest" description="Disordered" evidence="17">
    <location>
        <begin position="388"/>
        <end position="426"/>
    </location>
</feature>
<dbReference type="PROSITE" id="PS00893">
    <property type="entry name" value="NUDIX_BOX"/>
    <property type="match status" value="1"/>
</dbReference>
<dbReference type="GO" id="GO:0000932">
    <property type="term" value="C:P-body"/>
    <property type="evidence" value="ECO:0007669"/>
    <property type="project" value="UniProtKB-SubCell"/>
</dbReference>
<accession>A0A8S4PQY9</accession>
<keyword evidence="6" id="KW-0963">Cytoplasm</keyword>
<evidence type="ECO:0000256" key="2">
    <source>
        <dbReference type="ARBA" id="ARBA00001946"/>
    </source>
</evidence>
<dbReference type="PANTHER" id="PTHR23114:SF17">
    <property type="entry name" value="M7GPPPN-MRNA HYDROLASE"/>
    <property type="match status" value="1"/>
</dbReference>
<evidence type="ECO:0000256" key="5">
    <source>
        <dbReference type="ARBA" id="ARBA00005279"/>
    </source>
</evidence>
<comment type="subcellular location">
    <subcellularLocation>
        <location evidence="4">Cytoplasm</location>
        <location evidence="4">P-body</location>
    </subcellularLocation>
    <subcellularLocation>
        <location evidence="3">Nucleus</location>
    </subcellularLocation>
</comment>
<reference evidence="19" key="1">
    <citation type="submission" date="2022-03" db="EMBL/GenBank/DDBJ databases">
        <authorList>
            <person name="Martin C."/>
        </authorList>
    </citation>
    <scope>NUCLEOTIDE SEQUENCE</scope>
</reference>
<dbReference type="FunFam" id="3.90.79.10:FF:000003">
    <property type="entry name" value="M7GpppN-mRNA hydrolase isoform 2"/>
    <property type="match status" value="1"/>
</dbReference>
<evidence type="ECO:0000313" key="19">
    <source>
        <dbReference type="EMBL" id="CAH1795753.1"/>
    </source>
</evidence>
<evidence type="ECO:0000256" key="10">
    <source>
        <dbReference type="ARBA" id="ARBA00022884"/>
    </source>
</evidence>
<dbReference type="SUPFAM" id="SSF55811">
    <property type="entry name" value="Nudix"/>
    <property type="match status" value="1"/>
</dbReference>
<feature type="region of interest" description="Disordered" evidence="17">
    <location>
        <begin position="251"/>
        <end position="298"/>
    </location>
</feature>